<dbReference type="EMBL" id="JASBWR010000002">
    <property type="protein sequence ID" value="KAJ9113367.1"/>
    <property type="molecule type" value="Genomic_DNA"/>
</dbReference>
<keyword evidence="2" id="KW-1185">Reference proteome</keyword>
<gene>
    <name evidence="1" type="ORF">QFC19_000286</name>
</gene>
<evidence type="ECO:0000313" key="2">
    <source>
        <dbReference type="Proteomes" id="UP001241377"/>
    </source>
</evidence>
<dbReference type="Proteomes" id="UP001241377">
    <property type="component" value="Unassembled WGS sequence"/>
</dbReference>
<proteinExistence type="predicted"/>
<accession>A0ACC2WQR4</accession>
<evidence type="ECO:0000313" key="1">
    <source>
        <dbReference type="EMBL" id="KAJ9113367.1"/>
    </source>
</evidence>
<comment type="caution">
    <text evidence="1">The sequence shown here is derived from an EMBL/GenBank/DDBJ whole genome shotgun (WGS) entry which is preliminary data.</text>
</comment>
<reference evidence="1" key="1">
    <citation type="submission" date="2023-04" db="EMBL/GenBank/DDBJ databases">
        <title>Draft Genome sequencing of Naganishia species isolated from polar environments using Oxford Nanopore Technology.</title>
        <authorList>
            <person name="Leo P."/>
            <person name="Venkateswaran K."/>
        </authorList>
    </citation>
    <scope>NUCLEOTIDE SEQUENCE</scope>
    <source>
        <strain evidence="1">MNA-CCFEE 5261</strain>
    </source>
</reference>
<name>A0ACC2WQR4_9TREE</name>
<organism evidence="1 2">
    <name type="scientific">Naganishia cerealis</name>
    <dbReference type="NCBI Taxonomy" id="610337"/>
    <lineage>
        <taxon>Eukaryota</taxon>
        <taxon>Fungi</taxon>
        <taxon>Dikarya</taxon>
        <taxon>Basidiomycota</taxon>
        <taxon>Agaricomycotina</taxon>
        <taxon>Tremellomycetes</taxon>
        <taxon>Filobasidiales</taxon>
        <taxon>Filobasidiaceae</taxon>
        <taxon>Naganishia</taxon>
    </lineage>
</organism>
<protein>
    <submittedName>
        <fullName evidence="1">Uncharacterized protein</fullName>
    </submittedName>
</protein>
<sequence>MNELNQALRKVDTQLGALELELDERLRLVLVLRLEPSANDNLDIISHVSRLAKQLSLLHDILVNGTNQAAITEFQARLDRYQRCFDRLQPDTYIDVSEYALHFDPFPEVTAVLASTPKTVRFQDDPDTMRSELMGTKAFKPYRDDEEASLGSFDPDTNQQLFAQHQQQILDQDLQLDTIHDSVRRQHAMGVSINDEVDDHLILLNDLELGVDASQIRLRRATDRLRKFRQACRENGSLVTIVVLTVILILLLVVLN</sequence>